<evidence type="ECO:0000256" key="6">
    <source>
        <dbReference type="ARBA" id="ARBA00023004"/>
    </source>
</evidence>
<dbReference type="AlphaFoldDB" id="A0A7Z2NV62"/>
<organism evidence="10 11">
    <name type="scientific">Sphingomonas changnyeongensis</name>
    <dbReference type="NCBI Taxonomy" id="2698679"/>
    <lineage>
        <taxon>Bacteria</taxon>
        <taxon>Pseudomonadati</taxon>
        <taxon>Pseudomonadota</taxon>
        <taxon>Alphaproteobacteria</taxon>
        <taxon>Sphingomonadales</taxon>
        <taxon>Sphingomonadaceae</taxon>
        <taxon>Sphingomonas</taxon>
    </lineage>
</organism>
<keyword evidence="11" id="KW-1185">Reference proteome</keyword>
<feature type="binding site" description="axial binding residue" evidence="9">
    <location>
        <position position="221"/>
    </location>
    <ligand>
        <name>heme</name>
        <dbReference type="ChEBI" id="CHEBI:30413"/>
    </ligand>
    <ligandPart>
        <name>Fe</name>
        <dbReference type="ChEBI" id="CHEBI:18248"/>
    </ligandPart>
</feature>
<feature type="binding site" evidence="9">
    <location>
        <position position="98"/>
    </location>
    <ligand>
        <name>substrate</name>
    </ligand>
</feature>
<dbReference type="GO" id="GO:0046872">
    <property type="term" value="F:metal ion binding"/>
    <property type="evidence" value="ECO:0007669"/>
    <property type="project" value="UniProtKB-KW"/>
</dbReference>
<evidence type="ECO:0000313" key="11">
    <source>
        <dbReference type="Proteomes" id="UP000464468"/>
    </source>
</evidence>
<proteinExistence type="inferred from homology"/>
<dbReference type="PANTHER" id="PTHR10138:SF0">
    <property type="entry name" value="TRYPTOPHAN 2,3-DIOXYGENASE"/>
    <property type="match status" value="1"/>
</dbReference>
<dbReference type="EC" id="1.13.11.11" evidence="9"/>
<dbReference type="GO" id="GO:0019442">
    <property type="term" value="P:L-tryptophan catabolic process to acetyl-CoA"/>
    <property type="evidence" value="ECO:0007669"/>
    <property type="project" value="TreeGrafter"/>
</dbReference>
<dbReference type="GO" id="GO:0019441">
    <property type="term" value="P:L-tryptophan catabolic process to kynurenine"/>
    <property type="evidence" value="ECO:0007669"/>
    <property type="project" value="UniProtKB-UniRule"/>
</dbReference>
<dbReference type="GO" id="GO:0020037">
    <property type="term" value="F:heme binding"/>
    <property type="evidence" value="ECO:0007669"/>
    <property type="project" value="UniProtKB-UniRule"/>
</dbReference>
<evidence type="ECO:0000256" key="4">
    <source>
        <dbReference type="ARBA" id="ARBA00022964"/>
    </source>
</evidence>
<dbReference type="PANTHER" id="PTHR10138">
    <property type="entry name" value="TRYPTOPHAN 2,3-DIOXYGENASE"/>
    <property type="match status" value="1"/>
</dbReference>
<dbReference type="EMBL" id="CP047895">
    <property type="protein sequence ID" value="QHL90365.1"/>
    <property type="molecule type" value="Genomic_DNA"/>
</dbReference>
<comment type="cofactor">
    <cofactor evidence="9">
        <name>heme</name>
        <dbReference type="ChEBI" id="CHEBI:30413"/>
    </cofactor>
    <text evidence="9">Binds 1 heme group per subunit.</text>
</comment>
<keyword evidence="2 9" id="KW-0349">Heme</keyword>
<evidence type="ECO:0000256" key="2">
    <source>
        <dbReference type="ARBA" id="ARBA00022617"/>
    </source>
</evidence>
<keyword evidence="3 9" id="KW-0479">Metal-binding</keyword>
<keyword evidence="5 9" id="KW-0560">Oxidoreductase</keyword>
<feature type="binding site" evidence="9">
    <location>
        <position position="235"/>
    </location>
    <ligand>
        <name>substrate</name>
    </ligand>
</feature>
<evidence type="ECO:0000256" key="7">
    <source>
        <dbReference type="ARBA" id="ARBA00023079"/>
    </source>
</evidence>
<comment type="function">
    <text evidence="9">Heme-dependent dioxygenase that catalyzes the oxidative cleavage of the L-tryptophan (L-Trp) pyrrole ring and converts L-tryptophan to N-formyl-L-kynurenine. Catalyzes the oxidative cleavage of the indole moiety.</text>
</comment>
<keyword evidence="7 9" id="KW-0823">Tryptophan catabolism</keyword>
<reference evidence="10 11" key="1">
    <citation type="submission" date="2020-01" db="EMBL/GenBank/DDBJ databases">
        <title>Sphingomonas sp. C33 whole genome sequece.</title>
        <authorList>
            <person name="Park C."/>
        </authorList>
    </citation>
    <scope>NUCLEOTIDE SEQUENCE [LARGE SCALE GENOMIC DNA]</scope>
    <source>
        <strain evidence="10 11">C33</strain>
    </source>
</reference>
<name>A0A7Z2NV62_9SPHN</name>
<evidence type="ECO:0000313" key="10">
    <source>
        <dbReference type="EMBL" id="QHL90365.1"/>
    </source>
</evidence>
<dbReference type="FunFam" id="1.20.58.480:FF:000001">
    <property type="entry name" value="Tryptophan 2,3-dioxygenase"/>
    <property type="match status" value="1"/>
</dbReference>
<dbReference type="GO" id="GO:0004833">
    <property type="term" value="F:L-tryptophan 2,3-dioxygenase activity"/>
    <property type="evidence" value="ECO:0007669"/>
    <property type="project" value="UniProtKB-UniRule"/>
</dbReference>
<keyword evidence="6 9" id="KW-0408">Iron</keyword>
<dbReference type="InterPro" id="IPR004981">
    <property type="entry name" value="Trp_2_3_dOase"/>
</dbReference>
<dbReference type="Proteomes" id="UP000464468">
    <property type="component" value="Chromosome"/>
</dbReference>
<feature type="binding site" evidence="9">
    <location>
        <position position="94"/>
    </location>
    <ligand>
        <name>substrate</name>
    </ligand>
</feature>
<protein>
    <recommendedName>
        <fullName evidence="9">Tryptophan 2,3-dioxygenase</fullName>
        <shortName evidence="9">TDO</shortName>
        <ecNumber evidence="9">1.13.11.11</ecNumber>
    </recommendedName>
    <alternativeName>
        <fullName evidence="9">Tryptamin 2,3-dioxygenase</fullName>
    </alternativeName>
    <alternativeName>
        <fullName evidence="9">Tryptophan oxygenase</fullName>
        <shortName evidence="9">TO</shortName>
        <shortName evidence="9">TRPO</shortName>
    </alternativeName>
    <alternativeName>
        <fullName evidence="9">Tryptophan pyrrolase</fullName>
    </alternativeName>
    <alternativeName>
        <fullName evidence="9">Tryptophanase</fullName>
    </alternativeName>
</protein>
<comment type="subunit">
    <text evidence="1 9">Homotetramer.</text>
</comment>
<evidence type="ECO:0000256" key="5">
    <source>
        <dbReference type="ARBA" id="ARBA00023002"/>
    </source>
</evidence>
<dbReference type="UniPathway" id="UPA00333">
    <property type="reaction ID" value="UER00453"/>
</dbReference>
<dbReference type="HAMAP" id="MF_01972">
    <property type="entry name" value="T23O"/>
    <property type="match status" value="1"/>
</dbReference>
<keyword evidence="4 9" id="KW-0223">Dioxygenase</keyword>
<sequence>MSTDVTYASYLALDEILAAQRPHSDRHDELLFIIIHQTKELWLKQIIAELTLAKAMVRAGDLVPAYKGLARVSRIQTVMTVSWDVLATMTPADYSRFRHVLGSSSGFQSDQFRTVEYMLGLKDGRFIAYQEDRPAAAAAMAEALGQPSLWDDANAALAAAGFALPPHILARDWSQPYAPDPAVEAGWAQVYRDPARWWELYQLAEKLVDLDDAMTAWRHKHVLTVERIIGGKTGTGGTAGVKYLQSTLAKRAFPELWSLRTTL</sequence>
<dbReference type="SUPFAM" id="SSF140959">
    <property type="entry name" value="Indolic compounds 2,3-dioxygenase-like"/>
    <property type="match status" value="1"/>
</dbReference>
<comment type="pathway">
    <text evidence="9">Amino-acid degradation; L-tryptophan degradation via kynurenine pathway; L-kynurenine from L-tryptophan: step 1/2.</text>
</comment>
<feature type="binding site" evidence="9">
    <location>
        <begin position="32"/>
        <end position="36"/>
    </location>
    <ligand>
        <name>substrate</name>
    </ligand>
</feature>
<dbReference type="Pfam" id="PF03301">
    <property type="entry name" value="Trp_dioxygenase"/>
    <property type="match status" value="2"/>
</dbReference>
<comment type="catalytic activity">
    <reaction evidence="8 9">
        <text>L-tryptophan + O2 = N-formyl-L-kynurenine</text>
        <dbReference type="Rhea" id="RHEA:24536"/>
        <dbReference type="ChEBI" id="CHEBI:15379"/>
        <dbReference type="ChEBI" id="CHEBI:57912"/>
        <dbReference type="ChEBI" id="CHEBI:58629"/>
        <dbReference type="EC" id="1.13.11.11"/>
    </reaction>
</comment>
<evidence type="ECO:0000256" key="1">
    <source>
        <dbReference type="ARBA" id="ARBA00011881"/>
    </source>
</evidence>
<evidence type="ECO:0000256" key="9">
    <source>
        <dbReference type="HAMAP-Rule" id="MF_01972"/>
    </source>
</evidence>
<dbReference type="RefSeq" id="WP_160592293.1">
    <property type="nucleotide sequence ID" value="NZ_CP047895.1"/>
</dbReference>
<dbReference type="KEGG" id="schy:GVO57_05330"/>
<gene>
    <name evidence="9" type="primary">kynA</name>
    <name evidence="10" type="ORF">GVO57_05330</name>
</gene>
<dbReference type="InterPro" id="IPR037217">
    <property type="entry name" value="Trp/Indoleamine_2_3_dOase-like"/>
</dbReference>
<comment type="similarity">
    <text evidence="9">Belongs to the tryptophan 2,3-dioxygenase family.</text>
</comment>
<evidence type="ECO:0000256" key="8">
    <source>
        <dbReference type="ARBA" id="ARBA00050412"/>
    </source>
</evidence>
<evidence type="ECO:0000256" key="3">
    <source>
        <dbReference type="ARBA" id="ARBA00022723"/>
    </source>
</evidence>
<dbReference type="Gene3D" id="1.20.58.480">
    <property type="match status" value="1"/>
</dbReference>
<accession>A0A7Z2NV62</accession>